<dbReference type="Proteomes" id="UP000664369">
    <property type="component" value="Unassembled WGS sequence"/>
</dbReference>
<proteinExistence type="predicted"/>
<evidence type="ECO:0000313" key="1">
    <source>
        <dbReference type="EMBL" id="MBO2007622.1"/>
    </source>
</evidence>
<accession>A0ABS3Q8T9</accession>
<dbReference type="EMBL" id="JAGETZ010000001">
    <property type="protein sequence ID" value="MBO2007622.1"/>
    <property type="molecule type" value="Genomic_DNA"/>
</dbReference>
<dbReference type="RefSeq" id="WP_208173160.1">
    <property type="nucleotide sequence ID" value="NZ_JAGETZ010000001.1"/>
</dbReference>
<keyword evidence="2" id="KW-1185">Reference proteome</keyword>
<reference evidence="1 2" key="1">
    <citation type="submission" date="2021-03" db="EMBL/GenBank/DDBJ databases">
        <authorList>
            <person name="Kim M.K."/>
        </authorList>
    </citation>
    <scope>NUCLEOTIDE SEQUENCE [LARGE SCALE GENOMIC DNA]</scope>
    <source>
        <strain evidence="1 2">BT442</strain>
    </source>
</reference>
<evidence type="ECO:0000313" key="2">
    <source>
        <dbReference type="Proteomes" id="UP000664369"/>
    </source>
</evidence>
<sequence length="480" mass="53449">MFLNRLFGPGSATRLVDLDGLATLELLTSFHLDDTRELQLLPARRLRRQPYLQPAASANQLTYYLPSHDSYGFGGRKVPVLLRVTLYADDVPLAEAPDQAYFHAIARQGYYHDGTQEAAYARAAPAGEGLYFTEEPETAPGLLSTKSYHTLHLILTDPAKRARLFLSADDRELSRREAEKLLRQVLHSLQPEPAALAQHFEYLRHFLQHEAAIKAANVQANLLSFNQQLAGAKLPLLRPVALYEPGRFVDVGDYFYGVNEQQGVLFIARLGTSTLAKPTTPTYFTSTNPDGRYITSFSQQAILQQDVPAGHELCQRTGVSEPLWFPPEEFATFHLADLLRESDASRALVRQQPGFAAVPHREATYWDLSRVERDETRATFGQAADYRFAGVRLEAVTRPDFTLHYLGIRTAAGQPPQLAFALETLDDSPRSRPVADNTQYHTVAASQGGQLDLTVAGAHYRVHIKPPAQGHLVVEPLSQK</sequence>
<comment type="caution">
    <text evidence="1">The sequence shown here is derived from an EMBL/GenBank/DDBJ whole genome shotgun (WGS) entry which is preliminary data.</text>
</comment>
<protein>
    <submittedName>
        <fullName evidence="1">Uncharacterized protein</fullName>
    </submittedName>
</protein>
<name>A0ABS3Q8T9_9BACT</name>
<organism evidence="1 2">
    <name type="scientific">Hymenobacter negativus</name>
    <dbReference type="NCBI Taxonomy" id="2795026"/>
    <lineage>
        <taxon>Bacteria</taxon>
        <taxon>Pseudomonadati</taxon>
        <taxon>Bacteroidota</taxon>
        <taxon>Cytophagia</taxon>
        <taxon>Cytophagales</taxon>
        <taxon>Hymenobacteraceae</taxon>
        <taxon>Hymenobacter</taxon>
    </lineage>
</organism>
<gene>
    <name evidence="1" type="ORF">J4E00_01070</name>
</gene>